<evidence type="ECO:0000256" key="6">
    <source>
        <dbReference type="ARBA" id="ARBA00022824"/>
    </source>
</evidence>
<sequence length="273" mass="29668">MAALGGDGLRLLSVSRPERQPESAALSGPGPGLCCWVSVFSCFSLACSYVGSLYVWKSELPRDHPAVIKRRFTSVLVVSSLSPLCVLLWRELTGIQPGTSLLTLMGFRLEGIFPAALLPLLLTMILFLGPLMQLSMDCPCDLTDGLKVVLAHFHHIIEQLRFRQSSVGSIFLSAAFQFSYTAVFGAYTAFLFIRTGHLIGPVLCHSFCNYMGFPAVCAALEHPQKWPLLAGYALGVGLFLLLLQPLTDPKLYGSLPLCVLLERTGASETLLCS</sequence>
<comment type="subcellular location">
    <subcellularLocation>
        <location evidence="1">Endoplasmic reticulum membrane</location>
        <topology evidence="1">Multi-pass membrane protein</topology>
    </subcellularLocation>
</comment>
<dbReference type="Proteomes" id="UP000886700">
    <property type="component" value="Unplaced"/>
</dbReference>
<dbReference type="InterPro" id="IPR039731">
    <property type="entry name" value="Rce1"/>
</dbReference>
<evidence type="ECO:0000256" key="10">
    <source>
        <dbReference type="ARBA" id="ARBA00047280"/>
    </source>
</evidence>
<dbReference type="PANTHER" id="PTHR13046:SF0">
    <property type="entry name" value="CAAX PRENYL PROTEASE 2"/>
    <property type="match status" value="1"/>
</dbReference>
<evidence type="ECO:0000256" key="5">
    <source>
        <dbReference type="ARBA" id="ARBA00022801"/>
    </source>
</evidence>
<dbReference type="GO" id="GO:0008233">
    <property type="term" value="F:peptidase activity"/>
    <property type="evidence" value="ECO:0007669"/>
    <property type="project" value="UniProtKB-KW"/>
</dbReference>
<feature type="transmembrane region" description="Helical" evidence="13">
    <location>
        <begin position="199"/>
        <end position="220"/>
    </location>
</feature>
<evidence type="ECO:0000256" key="7">
    <source>
        <dbReference type="ARBA" id="ARBA00022989"/>
    </source>
</evidence>
<keyword evidence="4 13" id="KW-0812">Transmembrane</keyword>
<keyword evidence="5" id="KW-0378">Hydrolase</keyword>
<evidence type="ECO:0000256" key="2">
    <source>
        <dbReference type="ARBA" id="ARBA00006897"/>
    </source>
</evidence>
<comment type="catalytic activity">
    <reaction evidence="10">
        <text>Hydrolyzes the peptide bond -P2-(S-farnesyl or geranylgeranyl)C-P1'-P2'-P3'-COOH where P1' and P2' are amino acids with aliphatic sidechains and P3' is any C-terminal residue.</text>
        <dbReference type="EC" id="3.4.26.1"/>
    </reaction>
</comment>
<reference evidence="16" key="1">
    <citation type="submission" date="2025-08" db="UniProtKB">
        <authorList>
            <consortium name="RefSeq"/>
        </authorList>
    </citation>
    <scope>IDENTIFICATION</scope>
    <source>
        <tissue evidence="16">Liver</tissue>
    </source>
</reference>
<keyword evidence="8 13" id="KW-0472">Membrane</keyword>
<evidence type="ECO:0000259" key="14">
    <source>
        <dbReference type="Pfam" id="PF02517"/>
    </source>
</evidence>
<dbReference type="GO" id="GO:0006508">
    <property type="term" value="P:proteolysis"/>
    <property type="evidence" value="ECO:0007669"/>
    <property type="project" value="UniProtKB-KW"/>
</dbReference>
<evidence type="ECO:0000256" key="4">
    <source>
        <dbReference type="ARBA" id="ARBA00022692"/>
    </source>
</evidence>
<dbReference type="Pfam" id="PF02517">
    <property type="entry name" value="Rce1-like"/>
    <property type="match status" value="1"/>
</dbReference>
<evidence type="ECO:0000256" key="12">
    <source>
        <dbReference type="ARBA" id="ARBA00049763"/>
    </source>
</evidence>
<keyword evidence="6" id="KW-0256">Endoplasmic reticulum</keyword>
<evidence type="ECO:0000313" key="15">
    <source>
        <dbReference type="Proteomes" id="UP000886700"/>
    </source>
</evidence>
<comment type="similarity">
    <text evidence="2">Belongs to the peptidase U48 family.</text>
</comment>
<feature type="transmembrane region" description="Helical" evidence="13">
    <location>
        <begin position="68"/>
        <end position="89"/>
    </location>
</feature>
<evidence type="ECO:0000256" key="9">
    <source>
        <dbReference type="ARBA" id="ARBA00032607"/>
    </source>
</evidence>
<feature type="transmembrane region" description="Helical" evidence="13">
    <location>
        <begin position="109"/>
        <end position="128"/>
    </location>
</feature>
<feature type="domain" description="CAAX prenyl protease 2/Lysostaphin resistance protein A-like" evidence="14">
    <location>
        <begin position="149"/>
        <end position="211"/>
    </location>
</feature>
<keyword evidence="3 16" id="KW-0645">Protease</keyword>
<dbReference type="EC" id="3.4.26.1" evidence="11"/>
<evidence type="ECO:0000256" key="3">
    <source>
        <dbReference type="ARBA" id="ARBA00022670"/>
    </source>
</evidence>
<dbReference type="RefSeq" id="XP_040606027.1">
    <property type="nucleotide sequence ID" value="XM_040750093.1"/>
</dbReference>
<dbReference type="GeneID" id="101823505"/>
<feature type="transmembrane region" description="Helical" evidence="13">
    <location>
        <begin position="170"/>
        <end position="193"/>
    </location>
</feature>
<accession>A0ABM2XTK3</accession>
<organism evidence="15 16">
    <name type="scientific">Mesocricetus auratus</name>
    <name type="common">Golden hamster</name>
    <dbReference type="NCBI Taxonomy" id="10036"/>
    <lineage>
        <taxon>Eukaryota</taxon>
        <taxon>Metazoa</taxon>
        <taxon>Chordata</taxon>
        <taxon>Craniata</taxon>
        <taxon>Vertebrata</taxon>
        <taxon>Euteleostomi</taxon>
        <taxon>Mammalia</taxon>
        <taxon>Eutheria</taxon>
        <taxon>Euarchontoglires</taxon>
        <taxon>Glires</taxon>
        <taxon>Rodentia</taxon>
        <taxon>Myomorpha</taxon>
        <taxon>Muroidea</taxon>
        <taxon>Cricetidae</taxon>
        <taxon>Cricetinae</taxon>
        <taxon>Mesocricetus</taxon>
    </lineage>
</organism>
<name>A0ABM2XTK3_MESAU</name>
<dbReference type="PANTHER" id="PTHR13046">
    <property type="entry name" value="PROTEASE U48 CAAX PRENYL PROTEASE RCE1"/>
    <property type="match status" value="1"/>
</dbReference>
<proteinExistence type="inferred from homology"/>
<feature type="transmembrane region" description="Helical" evidence="13">
    <location>
        <begin position="227"/>
        <end position="246"/>
    </location>
</feature>
<evidence type="ECO:0000256" key="13">
    <source>
        <dbReference type="SAM" id="Phobius"/>
    </source>
</evidence>
<protein>
    <recommendedName>
        <fullName evidence="12">CAAX prenyl protease 2</fullName>
        <ecNumber evidence="11">3.4.26.1</ecNumber>
    </recommendedName>
    <alternativeName>
        <fullName evidence="9">Farnesylated proteins-converting enzyme 2</fullName>
    </alternativeName>
</protein>
<evidence type="ECO:0000256" key="11">
    <source>
        <dbReference type="ARBA" id="ARBA00049729"/>
    </source>
</evidence>
<gene>
    <name evidence="16" type="primary">Rce1</name>
</gene>
<evidence type="ECO:0000313" key="16">
    <source>
        <dbReference type="RefSeq" id="XP_040606027.1"/>
    </source>
</evidence>
<dbReference type="InterPro" id="IPR003675">
    <property type="entry name" value="Rce1/LyrA-like_dom"/>
</dbReference>
<keyword evidence="7 13" id="KW-1133">Transmembrane helix</keyword>
<evidence type="ECO:0000256" key="1">
    <source>
        <dbReference type="ARBA" id="ARBA00004477"/>
    </source>
</evidence>
<feature type="transmembrane region" description="Helical" evidence="13">
    <location>
        <begin position="36"/>
        <end position="56"/>
    </location>
</feature>
<evidence type="ECO:0000256" key="8">
    <source>
        <dbReference type="ARBA" id="ARBA00023136"/>
    </source>
</evidence>
<keyword evidence="15" id="KW-1185">Reference proteome</keyword>